<organism evidence="1 2">
    <name type="scientific">Chryseobacterium gambrini</name>
    <dbReference type="NCBI Taxonomy" id="373672"/>
    <lineage>
        <taxon>Bacteria</taxon>
        <taxon>Pseudomonadati</taxon>
        <taxon>Bacteroidota</taxon>
        <taxon>Flavobacteriia</taxon>
        <taxon>Flavobacteriales</taxon>
        <taxon>Weeksellaceae</taxon>
        <taxon>Chryseobacterium group</taxon>
        <taxon>Chryseobacterium</taxon>
    </lineage>
</organism>
<dbReference type="RefSeq" id="WP_076396243.1">
    <property type="nucleotide sequence ID" value="NZ_FTOV01000019.1"/>
</dbReference>
<dbReference type="OrthoDB" id="1439845at2"/>
<name>A0A1N7QUX4_9FLAO</name>
<dbReference type="Proteomes" id="UP000185781">
    <property type="component" value="Unassembled WGS sequence"/>
</dbReference>
<dbReference type="EMBL" id="FTOV01000019">
    <property type="protein sequence ID" value="SIT26673.1"/>
    <property type="molecule type" value="Genomic_DNA"/>
</dbReference>
<dbReference type="AlphaFoldDB" id="A0A1N7QUX4"/>
<accession>A0A1N7QUX4</accession>
<protein>
    <submittedName>
        <fullName evidence="1">Uncharacterized protein</fullName>
    </submittedName>
</protein>
<dbReference type="STRING" id="373672.SAMN05421785_11920"/>
<reference evidence="1 2" key="1">
    <citation type="submission" date="2017-01" db="EMBL/GenBank/DDBJ databases">
        <authorList>
            <person name="Mah S.A."/>
            <person name="Swanson W.J."/>
            <person name="Moy G.W."/>
            <person name="Vacquier V.D."/>
        </authorList>
    </citation>
    <scope>NUCLEOTIDE SEQUENCE [LARGE SCALE GENOMIC DNA]</scope>
    <source>
        <strain evidence="1 2">DSM 18014</strain>
    </source>
</reference>
<evidence type="ECO:0000313" key="1">
    <source>
        <dbReference type="EMBL" id="SIT26673.1"/>
    </source>
</evidence>
<sequence>MKRLVFLLFFSITNIISAQEKDLDHDGVPDSVYFDTQKLKIICKLSSLDFKPIYSKEIETSGDFTGVSYTKNGFEFYIDFMRAGYSAQFRYEPKDKTIRLIGMSRYEFGPANNDGSGESSVNLLTDDYIGEWNYYDLDKSRLIKMPTIITKLTFKKTFLIDFDESVLYDFGSRCSELYLAKKEKLIHSNQIRSHKK</sequence>
<evidence type="ECO:0000313" key="2">
    <source>
        <dbReference type="Proteomes" id="UP000185781"/>
    </source>
</evidence>
<proteinExistence type="predicted"/>
<gene>
    <name evidence="1" type="ORF">SAMN05421785_11920</name>
</gene>